<evidence type="ECO:0000313" key="1">
    <source>
        <dbReference type="EMBL" id="CAI2194301.1"/>
    </source>
</evidence>
<reference evidence="1" key="1">
    <citation type="submission" date="2022-08" db="EMBL/GenBank/DDBJ databases">
        <authorList>
            <person name="Kallberg Y."/>
            <person name="Tangrot J."/>
            <person name="Rosling A."/>
        </authorList>
    </citation>
    <scope>NUCLEOTIDE SEQUENCE</scope>
    <source>
        <strain evidence="1">Wild A</strain>
    </source>
</reference>
<organism evidence="1 2">
    <name type="scientific">Funneliformis geosporum</name>
    <dbReference type="NCBI Taxonomy" id="1117311"/>
    <lineage>
        <taxon>Eukaryota</taxon>
        <taxon>Fungi</taxon>
        <taxon>Fungi incertae sedis</taxon>
        <taxon>Mucoromycota</taxon>
        <taxon>Glomeromycotina</taxon>
        <taxon>Glomeromycetes</taxon>
        <taxon>Glomerales</taxon>
        <taxon>Glomeraceae</taxon>
        <taxon>Funneliformis</taxon>
    </lineage>
</organism>
<dbReference type="Proteomes" id="UP001153678">
    <property type="component" value="Unassembled WGS sequence"/>
</dbReference>
<protein>
    <submittedName>
        <fullName evidence="1">1532_t:CDS:1</fullName>
    </submittedName>
</protein>
<proteinExistence type="predicted"/>
<name>A0A9W4X8M0_9GLOM</name>
<sequence length="181" mass="20900">ETVKILYDLDKGLVAMRRGLKMLREAKRYLKSVHVLTVLQTQSQTWTFKHPVSAKNHWDNVHVQHWTRDFTNINVTWSSLDSVIYISTVEAGITFEIPNHFDAIIGISNIKTGVHIEAFTQMLYQIQNCLQHIISLYNRLSVLRSIDLPIAVKGYREWDKIADCYALDASSAVETYIEAEY</sequence>
<evidence type="ECO:0000313" key="2">
    <source>
        <dbReference type="Proteomes" id="UP001153678"/>
    </source>
</evidence>
<accession>A0A9W4X8M0</accession>
<dbReference type="OrthoDB" id="2399869at2759"/>
<keyword evidence="2" id="KW-1185">Reference proteome</keyword>
<comment type="caution">
    <text evidence="1">The sequence shown here is derived from an EMBL/GenBank/DDBJ whole genome shotgun (WGS) entry which is preliminary data.</text>
</comment>
<feature type="non-terminal residue" evidence="1">
    <location>
        <position position="181"/>
    </location>
</feature>
<dbReference type="AlphaFoldDB" id="A0A9W4X8M0"/>
<dbReference type="EMBL" id="CAMKVN010010725">
    <property type="protein sequence ID" value="CAI2194301.1"/>
    <property type="molecule type" value="Genomic_DNA"/>
</dbReference>
<gene>
    <name evidence="1" type="ORF">FWILDA_LOCUS16507</name>
</gene>